<dbReference type="GO" id="GO:0030170">
    <property type="term" value="F:pyridoxal phosphate binding"/>
    <property type="evidence" value="ECO:0007669"/>
    <property type="project" value="InterPro"/>
</dbReference>
<dbReference type="RefSeq" id="WP_005606364.1">
    <property type="nucleotide sequence ID" value="NZ_GG694016.1"/>
</dbReference>
<dbReference type="Gene3D" id="3.90.1150.10">
    <property type="entry name" value="Aspartate Aminotransferase, domain 1"/>
    <property type="match status" value="1"/>
</dbReference>
<dbReference type="Gene3D" id="3.40.640.10">
    <property type="entry name" value="Type I PLP-dependent aspartate aminotransferase-like (Major domain)"/>
    <property type="match status" value="1"/>
</dbReference>
<keyword evidence="7" id="KW-0032">Aminotransferase</keyword>
<dbReference type="PANTHER" id="PTHR43525:SF1">
    <property type="entry name" value="PROTEIN MALY"/>
    <property type="match status" value="1"/>
</dbReference>
<evidence type="ECO:0000256" key="5">
    <source>
        <dbReference type="ARBA" id="ARBA00037974"/>
    </source>
</evidence>
<protein>
    <recommendedName>
        <fullName evidence="2">cysteine-S-conjugate beta-lyase</fullName>
        <ecNumber evidence="2">4.4.1.13</ecNumber>
    </recommendedName>
</protein>
<name>C8NIL7_9LACT</name>
<evidence type="ECO:0000256" key="2">
    <source>
        <dbReference type="ARBA" id="ARBA00012224"/>
    </source>
</evidence>
<dbReference type="HOGENOM" id="CLU_017584_15_0_9"/>
<dbReference type="Proteomes" id="UP000005926">
    <property type="component" value="Unassembled WGS sequence"/>
</dbReference>
<dbReference type="CDD" id="cd00609">
    <property type="entry name" value="AAT_like"/>
    <property type="match status" value="1"/>
</dbReference>
<organism evidence="7 8">
    <name type="scientific">Granulicatella adiacens ATCC 49175</name>
    <dbReference type="NCBI Taxonomy" id="638301"/>
    <lineage>
        <taxon>Bacteria</taxon>
        <taxon>Bacillati</taxon>
        <taxon>Bacillota</taxon>
        <taxon>Bacilli</taxon>
        <taxon>Lactobacillales</taxon>
        <taxon>Carnobacteriaceae</taxon>
        <taxon>Granulicatella</taxon>
    </lineage>
</organism>
<dbReference type="InterPro" id="IPR051798">
    <property type="entry name" value="Class-II_PLP-Dep_Aminotrans"/>
</dbReference>
<dbReference type="InterPro" id="IPR015421">
    <property type="entry name" value="PyrdxlP-dep_Trfase_major"/>
</dbReference>
<feature type="domain" description="Aminotransferase class I/classII large" evidence="6">
    <location>
        <begin position="44"/>
        <end position="392"/>
    </location>
</feature>
<dbReference type="EC" id="4.4.1.13" evidence="2"/>
<sequence>MKYDFTTEFDRHGMDALAVDGLGLIPGKSPDRPKKGFDVIPMWIADMSFPTVPTVISAMQKRLEHPIFGYFIPSKVYYESIIQWHARHHQVTGLTRKHIGHENGVLGGVVSTLTSYAAPGDAVLVHSPTYVGFTQSLNDNGLKAVHSPLVKDEKGVYRMDFEDMEQKIKAHKIHVAIFCSPHNPSGRVWEKEEIERAMEIYRKYDVIVVSDEIWSDIIFKGHKHIPTQSISEDAKNRTVAMYAPSKTFNLAGLVGSYHVIYNDALRDRVESKGMKPHYNAMNVMSMHALIGAYQEEGYEWLEELREVIEKNADYACDFIHRELDGVEVTKPEGTYMLFIDCSPFLKKHNLTLEQLEKRGWDVGVAWQDGKMFFGEGCIRINLALPYARLVEAFDRMKTYVFVDTVPPLD</sequence>
<dbReference type="Pfam" id="PF00155">
    <property type="entry name" value="Aminotran_1_2"/>
    <property type="match status" value="1"/>
</dbReference>
<keyword evidence="3" id="KW-0663">Pyridoxal phosphate</keyword>
<dbReference type="SUPFAM" id="SSF53383">
    <property type="entry name" value="PLP-dependent transferases"/>
    <property type="match status" value="1"/>
</dbReference>
<evidence type="ECO:0000313" key="8">
    <source>
        <dbReference type="Proteomes" id="UP000005926"/>
    </source>
</evidence>
<evidence type="ECO:0000256" key="4">
    <source>
        <dbReference type="ARBA" id="ARBA00023239"/>
    </source>
</evidence>
<comment type="similarity">
    <text evidence="5">Belongs to the class-II pyridoxal-phosphate-dependent aminotransferase family. MalY/PatB cystathionine beta-lyase subfamily.</text>
</comment>
<keyword evidence="4" id="KW-0456">Lyase</keyword>
<dbReference type="eggNOG" id="COG1168">
    <property type="taxonomic scope" value="Bacteria"/>
</dbReference>
<evidence type="ECO:0000256" key="1">
    <source>
        <dbReference type="ARBA" id="ARBA00001933"/>
    </source>
</evidence>
<dbReference type="PANTHER" id="PTHR43525">
    <property type="entry name" value="PROTEIN MALY"/>
    <property type="match status" value="1"/>
</dbReference>
<keyword evidence="8" id="KW-1185">Reference proteome</keyword>
<dbReference type="STRING" id="638301.HMPREF0444_1762"/>
<dbReference type="EMBL" id="ACKZ01000029">
    <property type="protein sequence ID" value="EEW36414.1"/>
    <property type="molecule type" value="Genomic_DNA"/>
</dbReference>
<dbReference type="AlphaFoldDB" id="C8NIL7"/>
<dbReference type="InterPro" id="IPR015422">
    <property type="entry name" value="PyrdxlP-dep_Trfase_small"/>
</dbReference>
<reference evidence="7 8" key="1">
    <citation type="submission" date="2009-08" db="EMBL/GenBank/DDBJ databases">
        <authorList>
            <person name="Muzny D."/>
            <person name="Qin X."/>
            <person name="Deng J."/>
            <person name="Jiang H."/>
            <person name="Liu Y."/>
            <person name="Qu J."/>
            <person name="Song X.-Z."/>
            <person name="Zhang L."/>
            <person name="Thornton R."/>
            <person name="Coyle M."/>
            <person name="Francisco L."/>
            <person name="Jackson L."/>
            <person name="Javaid M."/>
            <person name="Korchina V."/>
            <person name="Kovar C."/>
            <person name="Mata R."/>
            <person name="Mathew T."/>
            <person name="Ngo R."/>
            <person name="Nguyen L."/>
            <person name="Nguyen N."/>
            <person name="Okwuonu G."/>
            <person name="Ongeri F."/>
            <person name="Pham C."/>
            <person name="Simmons D."/>
            <person name="Wilczek-Boney K."/>
            <person name="Hale W."/>
            <person name="Jakkamsetti A."/>
            <person name="Pham P."/>
            <person name="Ruth R."/>
            <person name="San Lucas F."/>
            <person name="Warren J."/>
            <person name="Zhang J."/>
            <person name="Zhao Z."/>
            <person name="Zhou C."/>
            <person name="Zhu D."/>
            <person name="Lee S."/>
            <person name="Bess C."/>
            <person name="Blankenburg K."/>
            <person name="Forbes L."/>
            <person name="Fu Q."/>
            <person name="Gubbala S."/>
            <person name="Hirani K."/>
            <person name="Jayaseelan J.C."/>
            <person name="Lara F."/>
            <person name="Munidasa M."/>
            <person name="Palculict T."/>
            <person name="Patil S."/>
            <person name="Pu L.-L."/>
            <person name="Saada N."/>
            <person name="Tang L."/>
            <person name="Weissenberger G."/>
            <person name="Zhu Y."/>
            <person name="Hemphill L."/>
            <person name="Shang Y."/>
            <person name="Youmans B."/>
            <person name="Ayvaz T."/>
            <person name="Ross M."/>
            <person name="Santibanez J."/>
            <person name="Aqrawi P."/>
            <person name="Gross S."/>
            <person name="Joshi V."/>
            <person name="Fowler G."/>
            <person name="Nazareth L."/>
            <person name="Reid J."/>
            <person name="Worley K."/>
            <person name="Petrosino J."/>
            <person name="Highlander S."/>
            <person name="Gibbs R."/>
        </authorList>
    </citation>
    <scope>NUCLEOTIDE SEQUENCE [LARGE SCALE GENOMIC DNA]</scope>
    <source>
        <strain evidence="7 8">ATCC 49175</strain>
    </source>
</reference>
<accession>C8NIL7</accession>
<evidence type="ECO:0000313" key="7">
    <source>
        <dbReference type="EMBL" id="EEW36414.1"/>
    </source>
</evidence>
<dbReference type="InterPro" id="IPR004839">
    <property type="entry name" value="Aminotransferase_I/II_large"/>
</dbReference>
<dbReference type="GO" id="GO:0008483">
    <property type="term" value="F:transaminase activity"/>
    <property type="evidence" value="ECO:0007669"/>
    <property type="project" value="UniProtKB-KW"/>
</dbReference>
<comment type="cofactor">
    <cofactor evidence="1">
        <name>pyridoxal 5'-phosphate</name>
        <dbReference type="ChEBI" id="CHEBI:597326"/>
    </cofactor>
</comment>
<dbReference type="GO" id="GO:0047804">
    <property type="term" value="F:cysteine-S-conjugate beta-lyase activity"/>
    <property type="evidence" value="ECO:0007669"/>
    <property type="project" value="UniProtKB-EC"/>
</dbReference>
<evidence type="ECO:0000256" key="3">
    <source>
        <dbReference type="ARBA" id="ARBA00022898"/>
    </source>
</evidence>
<evidence type="ECO:0000259" key="6">
    <source>
        <dbReference type="Pfam" id="PF00155"/>
    </source>
</evidence>
<keyword evidence="7" id="KW-0808">Transferase</keyword>
<dbReference type="InterPro" id="IPR015424">
    <property type="entry name" value="PyrdxlP-dep_Trfase"/>
</dbReference>
<comment type="caution">
    <text evidence="7">The sequence shown here is derived from an EMBL/GenBank/DDBJ whole genome shotgun (WGS) entry which is preliminary data.</text>
</comment>
<gene>
    <name evidence="7" type="ORF">HMPREF0444_1762</name>
</gene>
<proteinExistence type="inferred from homology"/>